<dbReference type="AlphaFoldDB" id="A0A4Q9MEB4"/>
<dbReference type="Proteomes" id="UP000292957">
    <property type="component" value="Unassembled WGS sequence"/>
</dbReference>
<reference evidence="1" key="1">
    <citation type="submission" date="2019-01" db="EMBL/GenBank/DDBJ databases">
        <title>Draft genome sequences of three monokaryotic isolates of the white-rot basidiomycete fungus Dichomitus squalens.</title>
        <authorList>
            <consortium name="DOE Joint Genome Institute"/>
            <person name="Lopez S.C."/>
            <person name="Andreopoulos B."/>
            <person name="Pangilinan J."/>
            <person name="Lipzen A."/>
            <person name="Riley R."/>
            <person name="Ahrendt S."/>
            <person name="Ng V."/>
            <person name="Barry K."/>
            <person name="Daum C."/>
            <person name="Grigoriev I.V."/>
            <person name="Hilden K.S."/>
            <person name="Makela M.R."/>
            <person name="de Vries R.P."/>
        </authorList>
    </citation>
    <scope>NUCLEOTIDE SEQUENCE [LARGE SCALE GENOMIC DNA]</scope>
    <source>
        <strain evidence="1">OM18370.1</strain>
    </source>
</reference>
<dbReference type="EMBL" id="ML143472">
    <property type="protein sequence ID" value="TBU24788.1"/>
    <property type="molecule type" value="Genomic_DNA"/>
</dbReference>
<evidence type="ECO:0000313" key="1">
    <source>
        <dbReference type="EMBL" id="TBU24788.1"/>
    </source>
</evidence>
<organism evidence="1">
    <name type="scientific">Dichomitus squalens</name>
    <dbReference type="NCBI Taxonomy" id="114155"/>
    <lineage>
        <taxon>Eukaryota</taxon>
        <taxon>Fungi</taxon>
        <taxon>Dikarya</taxon>
        <taxon>Basidiomycota</taxon>
        <taxon>Agaricomycotina</taxon>
        <taxon>Agaricomycetes</taxon>
        <taxon>Polyporales</taxon>
        <taxon>Polyporaceae</taxon>
        <taxon>Dichomitus</taxon>
    </lineage>
</organism>
<name>A0A4Q9MEB4_9APHY</name>
<sequence>MLRSTRASWLIQARAGPARSVKSSLGRWGAEGEPERAVGCRVLLPIVSDVHGDGTRYRS</sequence>
<accession>A0A4Q9MEB4</accession>
<proteinExistence type="predicted"/>
<protein>
    <submittedName>
        <fullName evidence="1">Uncharacterized protein</fullName>
    </submittedName>
</protein>
<gene>
    <name evidence="1" type="ORF">BD311DRAFT_765781</name>
</gene>